<evidence type="ECO:0000313" key="7">
    <source>
        <dbReference type="EMBL" id="RXH75005.1"/>
    </source>
</evidence>
<dbReference type="PROSITE" id="PS51686">
    <property type="entry name" value="SAM_MT_RSMB_NOP"/>
    <property type="match status" value="1"/>
</dbReference>
<protein>
    <recommendedName>
        <fullName evidence="6">SAM-dependent MTase RsmB/NOP-type domain-containing protein</fullName>
    </recommendedName>
</protein>
<dbReference type="SUPFAM" id="SSF53335">
    <property type="entry name" value="S-adenosyl-L-methionine-dependent methyltransferases"/>
    <property type="match status" value="1"/>
</dbReference>
<comment type="caution">
    <text evidence="5">Lacks conserved residue(s) required for the propagation of feature annotation.</text>
</comment>
<dbReference type="PRINTS" id="PR02010">
    <property type="entry name" value="RCMT9"/>
</dbReference>
<dbReference type="InterPro" id="IPR023267">
    <property type="entry name" value="RCMT"/>
</dbReference>
<reference evidence="7 8" key="1">
    <citation type="submission" date="2018-10" db="EMBL/GenBank/DDBJ databases">
        <title>A high-quality apple genome assembly.</title>
        <authorList>
            <person name="Hu J."/>
        </authorList>
    </citation>
    <scope>NUCLEOTIDE SEQUENCE [LARGE SCALE GENOMIC DNA]</scope>
    <source>
        <strain evidence="8">cv. HFTH1</strain>
        <tissue evidence="7">Young leaf</tissue>
    </source>
</reference>
<sequence>MEEEEEASKPALPDAFLDFLKENGLDPSIYSESHSTPRYIRLKPGLEARIEEIEAEIKWKLEEVEWLPGFYALPPDVQIANSNAYREGKIYGIDAASGAAVSALDISAGDHVLDLCAAPGAKLCMISDLLGDSGSVTGVDVSSHRLAACESALEENVTFKEWTSRRPWKERKQAARIRKSGAVPSGNQLPDLIYYGCHSGVVGLTKSELYQTFRDDEYLSYGYDKVLVDAECTHDGSIKHVQKFERWGWETLQRRVLDAERSDGLTVLQLKLLTNGFRLLKAGGILVYSTCSLTVAQNEDVVRQFLEGNPCAELQVIDAAENWPCKNGRHNIDANSESSGGTRVKSMMLHWNQNEISTISGEFDLIVASDCTFLKEFHNGLAQILKFLLGKMQPSEAMFFGPKRGVSLDEFLERIKECDLRFSIAENYDA</sequence>
<keyword evidence="3 5" id="KW-0949">S-adenosyl-L-methionine</keyword>
<dbReference type="GO" id="GO:0001510">
    <property type="term" value="P:RNA methylation"/>
    <property type="evidence" value="ECO:0007669"/>
    <property type="project" value="InterPro"/>
</dbReference>
<dbReference type="PRINTS" id="PR02008">
    <property type="entry name" value="RCMTFAMILY"/>
</dbReference>
<keyword evidence="1 5" id="KW-0489">Methyltransferase</keyword>
<dbReference type="PANTHER" id="PTHR22807">
    <property type="entry name" value="NOP2 YEAST -RELATED NOL1/NOP2/FMU SUN DOMAIN-CONTAINING"/>
    <property type="match status" value="1"/>
</dbReference>
<evidence type="ECO:0000313" key="8">
    <source>
        <dbReference type="Proteomes" id="UP000290289"/>
    </source>
</evidence>
<dbReference type="GO" id="GO:0003723">
    <property type="term" value="F:RNA binding"/>
    <property type="evidence" value="ECO:0007669"/>
    <property type="project" value="UniProtKB-UniRule"/>
</dbReference>
<dbReference type="InterPro" id="IPR023269">
    <property type="entry name" value="RCMT_subfamily_9"/>
</dbReference>
<evidence type="ECO:0000256" key="4">
    <source>
        <dbReference type="ARBA" id="ARBA00022884"/>
    </source>
</evidence>
<feature type="active site" description="Nucleophile" evidence="5">
    <location>
        <position position="291"/>
    </location>
</feature>
<dbReference type="EMBL" id="RDQH01000341">
    <property type="protein sequence ID" value="RXH75005.1"/>
    <property type="molecule type" value="Genomic_DNA"/>
</dbReference>
<dbReference type="AlphaFoldDB" id="A0A498HZG6"/>
<dbReference type="InterPro" id="IPR029063">
    <property type="entry name" value="SAM-dependent_MTases_sf"/>
</dbReference>
<evidence type="ECO:0000256" key="1">
    <source>
        <dbReference type="ARBA" id="ARBA00022603"/>
    </source>
</evidence>
<dbReference type="STRING" id="3750.A0A498HZG6"/>
<dbReference type="Pfam" id="PF01189">
    <property type="entry name" value="Methyltr_RsmB-F"/>
    <property type="match status" value="2"/>
</dbReference>
<comment type="caution">
    <text evidence="7">The sequence shown here is derived from an EMBL/GenBank/DDBJ whole genome shotgun (WGS) entry which is preliminary data.</text>
</comment>
<keyword evidence="2 5" id="KW-0808">Transferase</keyword>
<proteinExistence type="inferred from homology"/>
<dbReference type="Proteomes" id="UP000290289">
    <property type="component" value="Chromosome 15"/>
</dbReference>
<accession>A0A498HZG6</accession>
<organism evidence="7 8">
    <name type="scientific">Malus domestica</name>
    <name type="common">Apple</name>
    <name type="synonym">Pyrus malus</name>
    <dbReference type="NCBI Taxonomy" id="3750"/>
    <lineage>
        <taxon>Eukaryota</taxon>
        <taxon>Viridiplantae</taxon>
        <taxon>Streptophyta</taxon>
        <taxon>Embryophyta</taxon>
        <taxon>Tracheophyta</taxon>
        <taxon>Spermatophyta</taxon>
        <taxon>Magnoliopsida</taxon>
        <taxon>eudicotyledons</taxon>
        <taxon>Gunneridae</taxon>
        <taxon>Pentapetalae</taxon>
        <taxon>rosids</taxon>
        <taxon>fabids</taxon>
        <taxon>Rosales</taxon>
        <taxon>Rosaceae</taxon>
        <taxon>Amygdaloideae</taxon>
        <taxon>Maleae</taxon>
        <taxon>Malus</taxon>
    </lineage>
</organism>
<evidence type="ECO:0000259" key="6">
    <source>
        <dbReference type="PROSITE" id="PS51686"/>
    </source>
</evidence>
<dbReference type="Gene3D" id="3.40.50.150">
    <property type="entry name" value="Vaccinia Virus protein VP39"/>
    <property type="match status" value="1"/>
</dbReference>
<feature type="domain" description="SAM-dependent MTase RsmB/NOP-type" evidence="6">
    <location>
        <begin position="25"/>
        <end position="370"/>
    </location>
</feature>
<name>A0A498HZG6_MALDO</name>
<dbReference type="InterPro" id="IPR001678">
    <property type="entry name" value="MeTrfase_RsmB-F_NOP2_dom"/>
</dbReference>
<dbReference type="PANTHER" id="PTHR22807:SF16">
    <property type="entry name" value="SAM-DEPENDENT MTASE RSMB_NOP-TYPE DOMAIN-CONTAINING PROTEIN"/>
    <property type="match status" value="1"/>
</dbReference>
<keyword evidence="4 5" id="KW-0694">RNA-binding</keyword>
<evidence type="ECO:0000256" key="5">
    <source>
        <dbReference type="PROSITE-ProRule" id="PRU01023"/>
    </source>
</evidence>
<comment type="similarity">
    <text evidence="5">Belongs to the class I-like SAM-binding methyltransferase superfamily. RsmB/NOP family.</text>
</comment>
<keyword evidence="8" id="KW-1185">Reference proteome</keyword>
<dbReference type="InterPro" id="IPR049560">
    <property type="entry name" value="MeTrfase_RsmB-F_NOP2_cat"/>
</dbReference>
<dbReference type="GO" id="GO:0008173">
    <property type="term" value="F:RNA methyltransferase activity"/>
    <property type="evidence" value="ECO:0007669"/>
    <property type="project" value="InterPro"/>
</dbReference>
<feature type="binding site" evidence="5">
    <location>
        <position position="229"/>
    </location>
    <ligand>
        <name>S-adenosyl-L-methionine</name>
        <dbReference type="ChEBI" id="CHEBI:59789"/>
    </ligand>
</feature>
<gene>
    <name evidence="7" type="ORF">DVH24_029726</name>
</gene>
<feature type="binding site" evidence="5">
    <location>
        <position position="140"/>
    </location>
    <ligand>
        <name>S-adenosyl-L-methionine</name>
        <dbReference type="ChEBI" id="CHEBI:59789"/>
    </ligand>
</feature>
<evidence type="ECO:0000256" key="3">
    <source>
        <dbReference type="ARBA" id="ARBA00022691"/>
    </source>
</evidence>
<evidence type="ECO:0000256" key="2">
    <source>
        <dbReference type="ARBA" id="ARBA00022679"/>
    </source>
</evidence>